<dbReference type="OrthoDB" id="1624444at2"/>
<dbReference type="RefSeq" id="WP_159822148.1">
    <property type="nucleotide sequence ID" value="NZ_CABWNB010000001.1"/>
</dbReference>
<dbReference type="Gene3D" id="2.60.40.3940">
    <property type="match status" value="1"/>
</dbReference>
<accession>A0A841R0S8</accession>
<organism evidence="2 3">
    <name type="scientific">Negativicoccus succinicivorans</name>
    <dbReference type="NCBI Taxonomy" id="620903"/>
    <lineage>
        <taxon>Bacteria</taxon>
        <taxon>Bacillati</taxon>
        <taxon>Bacillota</taxon>
        <taxon>Negativicutes</taxon>
        <taxon>Veillonellales</taxon>
        <taxon>Veillonellaceae</taxon>
        <taxon>Negativicoccus</taxon>
    </lineage>
</organism>
<protein>
    <recommendedName>
        <fullName evidence="1">Putative tail fiber protein gp53-like C-terminal domain-containing protein</fullName>
    </recommendedName>
</protein>
<gene>
    <name evidence="2" type="ORF">HNR45_000033</name>
</gene>
<proteinExistence type="predicted"/>
<dbReference type="EMBL" id="JACHHI010000001">
    <property type="protein sequence ID" value="MBB6477011.1"/>
    <property type="molecule type" value="Genomic_DNA"/>
</dbReference>
<evidence type="ECO:0000259" key="1">
    <source>
        <dbReference type="Pfam" id="PF21882"/>
    </source>
</evidence>
<keyword evidence="3" id="KW-1185">Reference proteome</keyword>
<comment type="caution">
    <text evidence="2">The sequence shown here is derived from an EMBL/GenBank/DDBJ whole genome shotgun (WGS) entry which is preliminary data.</text>
</comment>
<dbReference type="Pfam" id="PF21882">
    <property type="entry name" value="Gp53-like_C"/>
    <property type="match status" value="1"/>
</dbReference>
<dbReference type="AlphaFoldDB" id="A0A841R0S8"/>
<evidence type="ECO:0000313" key="2">
    <source>
        <dbReference type="EMBL" id="MBB6477011.1"/>
    </source>
</evidence>
<sequence>MATWSKTRVTDDGLKMNAEAVAANKSIDIYAAKGGTGDNLTLDTMPVTFDIAGVKQKEKAVIVTLQIDNKGAQSEQTFNRIALFARLDAGAEVKTPYAVVESDTPESIPAQSSQYKVLRVDVILAYTGAENVTVTPTIQLGITEAQARVIVTSSIGDHDGDPAAHQVMAHNVSDTTAPKGNNGTIRGLLDGLANRIKAITGRARWFDDPDITLTTTKKRLDALDNRVGTLDFIPNSRIGTTQNKIATLGFNGRFDKERLPTGIVYDSDFSASTGSDGYVELPNGIIIQWGRISLYSAKVSQTRTGYFERSFPSSCYNVTVTPYSPDSIYKNKDDWTLHVTSVSRSSVTVVVASATTDEFVDTSSAYCYYMAIGR</sequence>
<evidence type="ECO:0000313" key="3">
    <source>
        <dbReference type="Proteomes" id="UP000591941"/>
    </source>
</evidence>
<reference evidence="2 3" key="1">
    <citation type="submission" date="2020-08" db="EMBL/GenBank/DDBJ databases">
        <title>Genomic Encyclopedia of Type Strains, Phase IV (KMG-IV): sequencing the most valuable type-strain genomes for metagenomic binning, comparative biology and taxonomic classification.</title>
        <authorList>
            <person name="Goeker M."/>
        </authorList>
    </citation>
    <scope>NUCLEOTIDE SEQUENCE [LARGE SCALE GENOMIC DNA]</scope>
    <source>
        <strain evidence="2 3">DSM 21255</strain>
    </source>
</reference>
<name>A0A841R0S8_9FIRM</name>
<dbReference type="GeneID" id="93485321"/>
<dbReference type="InterPro" id="IPR054075">
    <property type="entry name" value="Gp53-like_C"/>
</dbReference>
<feature type="domain" description="Putative tail fiber protein gp53-like C-terminal" evidence="1">
    <location>
        <begin position="281"/>
        <end position="374"/>
    </location>
</feature>
<dbReference type="Proteomes" id="UP000591941">
    <property type="component" value="Unassembled WGS sequence"/>
</dbReference>